<feature type="coiled-coil region" evidence="1">
    <location>
        <begin position="853"/>
        <end position="887"/>
    </location>
</feature>
<evidence type="ECO:0000313" key="4">
    <source>
        <dbReference type="Proteomes" id="UP000009168"/>
    </source>
</evidence>
<feature type="coiled-coil region" evidence="1">
    <location>
        <begin position="194"/>
        <end position="242"/>
    </location>
</feature>
<sequence length="1421" mass="166933">MNYNNKQNIRQLTKQVNKQISYLWRQFSLQHILRKRKKKLFLSNQNQIVLIFLLEERLINSINILNLIQFIIKMFKPQSPVSLKYEKSNLSEQKDDGQTKDIDQKQLKSLEEDHTSLLKKYEQLSKTKQDGFALNSTVEAQQQYYSKDLNQRSNTPSKLSQQDQYQTAKQLMQIADYALQNEKSKEERILQQLVEDYKVTNRDLSTKLDQERQEVLDQRVKIHALETEIKFCKKENQRLTSMIENIGTKKSSILNQNIQEKQENPNESQKRQWESRILQLEEQNSQLTQEKLALQHQNRVMEERLSSIGNELEILKNIQQAMQLKDKKQAKDEINAREIEIQQLKESLTKLKNENQEQMYQYQQKISLKNTEIEKMLELNSVLQEQFLQMEKKLQQKEEFLQSKQDKQQFNEEREQILVKENEKLNIELVNMNNQVKQLNEQIQLKSSKQQIEFIQLQKDYQLIVQEKEALIVQASGQQETIQMLNQQIAILERISSENNKTQNSKKQSEEKTLSLVKKDLEDSKQKQLQQSKEMDLLKDQNDRLQKQINLIEEENQCLKMTKADTEDKNTGLNSDKNNYLQLIDQLQSEICQLNATLEENQRKNQEKQKQLNETIQIQKNEIGNLQSINAMFEKQILTIQNQLKDKKNEMETKSLAQNSNVNELKFFEERIANLQKQNDLYSQKIQALESKQQQLSRDSSQKRASALNLLEEGIQRSNSKQNIAAAAHDGEEKYKIILKNYNQMSEQCSMQLKQIDILNQTIQELQKTIKQQTQQMQKNNQNLQIPSTSDFQDYQEPSKKKLYLEFNSKEGLSENNLDNNYSPEKILIQDLEVLQDNSKLRNTTDQEKQTLIVNLQKENKRLVEKIASVELAFSQLNQKVDGLTRQNQNNLNLNNLNSSNNLPPLPYPTTPVMTQNNMIFSKQFKSSEKPPSTPLQLSNQKNLLEKDLANSSKKRHKIFEPYGTNRRHQSSDRKSPNTRYLNNSVEGNPQIQTSNYQSFNGSPSRSYQDGFGHKRQHTLPNAFNSQQNFFVDQSQINYNSRTKQQEVKRPNSFYQQNQSFKPDQKQNKNVQNEESVLLFSPINLIDKKKAMSQDDTEDLLSNGSIDNQMKQIIYPHLNVYEYYDQMQNNGSQCISLQIIKFDRSLFSQYAMSKDNLLKYKQAIFLQKIVYLETKEGLQIGCISQQERDQDQIYLNLNLYYKNLAQTPIDQLYVTLTGSSTCQAFAKPTVSNWCLSPNNQSKQELFFKFNSIPFGPIQAEIVYQCKDIKKKFQLHMPVNILKFLEQRTIQADRLLSKYLKIKLNPKNTAKLQNGFILKSEKFYLDRKFALNINDFAQYLPHFQRIPQIDKLGEFMMGGNDFQLGGSYLLRENNLIFYMILTIKTNKFAIFEIFSESNNQNNITICENILQNFVYIFINPDN</sequence>
<dbReference type="KEGG" id="tet:TTHERM_00204100"/>
<dbReference type="GeneID" id="7844127"/>
<feature type="region of interest" description="Disordered" evidence="2">
    <location>
        <begin position="948"/>
        <end position="1019"/>
    </location>
</feature>
<evidence type="ECO:0000256" key="1">
    <source>
        <dbReference type="SAM" id="Coils"/>
    </source>
</evidence>
<dbReference type="EMBL" id="GG662857">
    <property type="protein sequence ID" value="EAR86851.2"/>
    <property type="molecule type" value="Genomic_DNA"/>
</dbReference>
<dbReference type="InParanoid" id="Q22ND4"/>
<dbReference type="HOGENOM" id="CLU_257364_0_0_1"/>
<name>Q22ND4_TETTS</name>
<feature type="coiled-coil region" evidence="1">
    <location>
        <begin position="756"/>
        <end position="783"/>
    </location>
</feature>
<dbReference type="SUPFAM" id="SSF49348">
    <property type="entry name" value="Clathrin adaptor appendage domain"/>
    <property type="match status" value="1"/>
</dbReference>
<feature type="coiled-coil region" evidence="1">
    <location>
        <begin position="492"/>
        <end position="699"/>
    </location>
</feature>
<keyword evidence="1" id="KW-0175">Coiled coil</keyword>
<protein>
    <submittedName>
        <fullName evidence="3">Uncharacterized protein</fullName>
    </submittedName>
</protein>
<keyword evidence="4" id="KW-1185">Reference proteome</keyword>
<feature type="compositionally biased region" description="Polar residues" evidence="2">
    <location>
        <begin position="978"/>
        <end position="1008"/>
    </location>
</feature>
<evidence type="ECO:0000256" key="2">
    <source>
        <dbReference type="SAM" id="MobiDB-lite"/>
    </source>
</evidence>
<gene>
    <name evidence="3" type="ORF">TTHERM_00204100</name>
</gene>
<proteinExistence type="predicted"/>
<organism evidence="3 4">
    <name type="scientific">Tetrahymena thermophila (strain SB210)</name>
    <dbReference type="NCBI Taxonomy" id="312017"/>
    <lineage>
        <taxon>Eukaryota</taxon>
        <taxon>Sar</taxon>
        <taxon>Alveolata</taxon>
        <taxon>Ciliophora</taxon>
        <taxon>Intramacronucleata</taxon>
        <taxon>Oligohymenophorea</taxon>
        <taxon>Hymenostomatida</taxon>
        <taxon>Tetrahymenina</taxon>
        <taxon>Tetrahymenidae</taxon>
        <taxon>Tetrahymena</taxon>
    </lineage>
</organism>
<dbReference type="InterPro" id="IPR013041">
    <property type="entry name" value="Clathrin_app_Ig-like_sf"/>
</dbReference>
<dbReference type="RefSeq" id="XP_001007096.2">
    <property type="nucleotide sequence ID" value="XM_001007096.2"/>
</dbReference>
<dbReference type="Proteomes" id="UP000009168">
    <property type="component" value="Unassembled WGS sequence"/>
</dbReference>
<evidence type="ECO:0000313" key="3">
    <source>
        <dbReference type="EMBL" id="EAR86851.2"/>
    </source>
</evidence>
<feature type="coiled-coil region" evidence="1">
    <location>
        <begin position="270"/>
        <end position="449"/>
    </location>
</feature>
<accession>Q22ND4</accession>
<reference evidence="4" key="1">
    <citation type="journal article" date="2006" name="PLoS Biol.">
        <title>Macronuclear genome sequence of the ciliate Tetrahymena thermophila, a model eukaryote.</title>
        <authorList>
            <person name="Eisen J.A."/>
            <person name="Coyne R.S."/>
            <person name="Wu M."/>
            <person name="Wu D."/>
            <person name="Thiagarajan M."/>
            <person name="Wortman J.R."/>
            <person name="Badger J.H."/>
            <person name="Ren Q."/>
            <person name="Amedeo P."/>
            <person name="Jones K.M."/>
            <person name="Tallon L.J."/>
            <person name="Delcher A.L."/>
            <person name="Salzberg S.L."/>
            <person name="Silva J.C."/>
            <person name="Haas B.J."/>
            <person name="Majoros W.H."/>
            <person name="Farzad M."/>
            <person name="Carlton J.M."/>
            <person name="Smith R.K. Jr."/>
            <person name="Garg J."/>
            <person name="Pearlman R.E."/>
            <person name="Karrer K.M."/>
            <person name="Sun L."/>
            <person name="Manning G."/>
            <person name="Elde N.C."/>
            <person name="Turkewitz A.P."/>
            <person name="Asai D.J."/>
            <person name="Wilkes D.E."/>
            <person name="Wang Y."/>
            <person name="Cai H."/>
            <person name="Collins K."/>
            <person name="Stewart B.A."/>
            <person name="Lee S.R."/>
            <person name="Wilamowska K."/>
            <person name="Weinberg Z."/>
            <person name="Ruzzo W.L."/>
            <person name="Wloga D."/>
            <person name="Gaertig J."/>
            <person name="Frankel J."/>
            <person name="Tsao C.-C."/>
            <person name="Gorovsky M.A."/>
            <person name="Keeling P.J."/>
            <person name="Waller R.F."/>
            <person name="Patron N.J."/>
            <person name="Cherry J.M."/>
            <person name="Stover N.A."/>
            <person name="Krieger C.J."/>
            <person name="del Toro C."/>
            <person name="Ryder H.F."/>
            <person name="Williamson S.C."/>
            <person name="Barbeau R.A."/>
            <person name="Hamilton E.P."/>
            <person name="Orias E."/>
        </authorList>
    </citation>
    <scope>NUCLEOTIDE SEQUENCE [LARGE SCALE GENOMIC DNA]</scope>
    <source>
        <strain evidence="4">SB210</strain>
    </source>
</reference>